<feature type="transmembrane region" description="Helical" evidence="1">
    <location>
        <begin position="20"/>
        <end position="42"/>
    </location>
</feature>
<dbReference type="Proteomes" id="UP001151529">
    <property type="component" value="Chromosome 4"/>
</dbReference>
<dbReference type="PANTHER" id="PTHR33306:SF7">
    <property type="entry name" value="EXPRESSED PROTEIN"/>
    <property type="match status" value="1"/>
</dbReference>
<reference evidence="2" key="2">
    <citation type="journal article" date="2023" name="Int. J. Mol. Sci.">
        <title>De Novo Assembly and Annotation of 11 Diverse Shrub Willow (Salix) Genomes Reveals Novel Gene Organization in Sex-Linked Regions.</title>
        <authorList>
            <person name="Hyden B."/>
            <person name="Feng K."/>
            <person name="Yates T.B."/>
            <person name="Jawdy S."/>
            <person name="Cereghino C."/>
            <person name="Smart L.B."/>
            <person name="Muchero W."/>
        </authorList>
    </citation>
    <scope>NUCLEOTIDE SEQUENCE [LARGE SCALE GENOMIC DNA]</scope>
    <source>
        <tissue evidence="2">Shoot tip</tissue>
    </source>
</reference>
<evidence type="ECO:0000313" key="3">
    <source>
        <dbReference type="Proteomes" id="UP001151529"/>
    </source>
</evidence>
<reference evidence="2" key="1">
    <citation type="submission" date="2022-11" db="EMBL/GenBank/DDBJ databases">
        <authorList>
            <person name="Hyden B.L."/>
            <person name="Feng K."/>
            <person name="Yates T."/>
            <person name="Jawdy S."/>
            <person name="Smart L.B."/>
            <person name="Muchero W."/>
        </authorList>
    </citation>
    <scope>NUCLEOTIDE SEQUENCE</scope>
    <source>
        <tissue evidence="2">Shoot tip</tissue>
    </source>
</reference>
<dbReference type="PANTHER" id="PTHR33306">
    <property type="entry name" value="EXPRESSED PROTEIN-RELATED-RELATED"/>
    <property type="match status" value="1"/>
</dbReference>
<keyword evidence="1" id="KW-1133">Transmembrane helix</keyword>
<name>A0A9Q0QK26_SALVM</name>
<dbReference type="EMBL" id="JAPFFL010000008">
    <property type="protein sequence ID" value="KAJ6707979.1"/>
    <property type="molecule type" value="Genomic_DNA"/>
</dbReference>
<accession>A0A9Q0QK26</accession>
<keyword evidence="1" id="KW-0812">Transmembrane</keyword>
<dbReference type="AlphaFoldDB" id="A0A9Q0QK26"/>
<feature type="transmembrane region" description="Helical" evidence="1">
    <location>
        <begin position="54"/>
        <end position="73"/>
    </location>
</feature>
<proteinExistence type="predicted"/>
<organism evidence="2 3">
    <name type="scientific">Salix viminalis</name>
    <name type="common">Common osier</name>
    <name type="synonym">Basket willow</name>
    <dbReference type="NCBI Taxonomy" id="40686"/>
    <lineage>
        <taxon>Eukaryota</taxon>
        <taxon>Viridiplantae</taxon>
        <taxon>Streptophyta</taxon>
        <taxon>Embryophyta</taxon>
        <taxon>Tracheophyta</taxon>
        <taxon>Spermatophyta</taxon>
        <taxon>Magnoliopsida</taxon>
        <taxon>eudicotyledons</taxon>
        <taxon>Gunneridae</taxon>
        <taxon>Pentapetalae</taxon>
        <taxon>rosids</taxon>
        <taxon>fabids</taxon>
        <taxon>Malpighiales</taxon>
        <taxon>Salicaceae</taxon>
        <taxon>Saliceae</taxon>
        <taxon>Salix</taxon>
    </lineage>
</organism>
<evidence type="ECO:0000313" key="2">
    <source>
        <dbReference type="EMBL" id="KAJ6707979.1"/>
    </source>
</evidence>
<gene>
    <name evidence="2" type="ORF">OIU85_028272</name>
</gene>
<dbReference type="OrthoDB" id="1921056at2759"/>
<evidence type="ECO:0000256" key="1">
    <source>
        <dbReference type="SAM" id="Phobius"/>
    </source>
</evidence>
<sequence>MHCYRRRSDSIFDAFTLNPLPYPVLLILAVISIFLGISWFFSYEDMVESTEAQMGWILLVLPLVLIVIVRWLSSMENPDMIFVMSPWDKRRRTHHRPSEGSSPWGVAAFIVLLLVLNKPAEQAGMAMVILFPPNTLGFSKVKNSVKIQELLHEKKFSNELGTRNPIADVTVCTLQSNTLMTIEQNPLPISMFSHM</sequence>
<keyword evidence="1" id="KW-0472">Membrane</keyword>
<keyword evidence="3" id="KW-1185">Reference proteome</keyword>
<protein>
    <submittedName>
        <fullName evidence="2">EXPRESSED PROTEIN-RELATED-RELATED</fullName>
    </submittedName>
</protein>
<comment type="caution">
    <text evidence="2">The sequence shown here is derived from an EMBL/GenBank/DDBJ whole genome shotgun (WGS) entry which is preliminary data.</text>
</comment>